<dbReference type="InterPro" id="IPR016181">
    <property type="entry name" value="Acyl_CoA_acyltransferase"/>
</dbReference>
<keyword evidence="3" id="KW-1185">Reference proteome</keyword>
<evidence type="ECO:0000313" key="3">
    <source>
        <dbReference type="Proteomes" id="UP000276437"/>
    </source>
</evidence>
<dbReference type="Proteomes" id="UP000276437">
    <property type="component" value="Chromosome"/>
</dbReference>
<sequence>MEMEIRKIEEKDVWSYYHLLHTLDNESKFLLFEPGERRTSPEELVIRIRNAERSGSLLLVVEAGGSRLVGFLSAERGFANRIRHKAYIAVGILEEYTGQGLGGRLFREVELWARNVGVVRLELTVMAHNKRALRLYEKMGFMTEGKYHKSLIVDGQYVDEYCMAKLL</sequence>
<protein>
    <submittedName>
        <fullName evidence="2">Putative phosphinothricin acetyltransferase YwnH</fullName>
        <ecNumber evidence="2">2.3.1.183</ecNumber>
    </submittedName>
</protein>
<accession>A0A348AG39</accession>
<name>A0A348AG39_9FIRM</name>
<dbReference type="EC" id="2.3.1.183" evidence="2"/>
<dbReference type="GO" id="GO:0102971">
    <property type="term" value="F:phosphinothricin N-acetyltransferase activity"/>
    <property type="evidence" value="ECO:0007669"/>
    <property type="project" value="UniProtKB-EC"/>
</dbReference>
<dbReference type="AlphaFoldDB" id="A0A348AG39"/>
<dbReference type="KEGG" id="mana:MAMMFC1_00685"/>
<feature type="domain" description="N-acetyltransferase" evidence="1">
    <location>
        <begin position="3"/>
        <end position="167"/>
    </location>
</feature>
<dbReference type="RefSeq" id="WP_197723903.1">
    <property type="nucleotide sequence ID" value="NZ_AP018449.1"/>
</dbReference>
<dbReference type="PROSITE" id="PS51186">
    <property type="entry name" value="GNAT"/>
    <property type="match status" value="1"/>
</dbReference>
<gene>
    <name evidence="2" type="primary">ywnH</name>
    <name evidence="2" type="ORF">MAMMFC1_00685</name>
</gene>
<dbReference type="SUPFAM" id="SSF55729">
    <property type="entry name" value="Acyl-CoA N-acyltransferases (Nat)"/>
    <property type="match status" value="1"/>
</dbReference>
<dbReference type="EMBL" id="AP018449">
    <property type="protein sequence ID" value="BBB90037.1"/>
    <property type="molecule type" value="Genomic_DNA"/>
</dbReference>
<dbReference type="CDD" id="cd04301">
    <property type="entry name" value="NAT_SF"/>
    <property type="match status" value="1"/>
</dbReference>
<dbReference type="PANTHER" id="PTHR43415:SF3">
    <property type="entry name" value="GNAT-FAMILY ACETYLTRANSFERASE"/>
    <property type="match status" value="1"/>
</dbReference>
<keyword evidence="2" id="KW-0012">Acyltransferase</keyword>
<evidence type="ECO:0000313" key="2">
    <source>
        <dbReference type="EMBL" id="BBB90037.1"/>
    </source>
</evidence>
<keyword evidence="2" id="KW-0808">Transferase</keyword>
<dbReference type="Gene3D" id="3.40.630.30">
    <property type="match status" value="1"/>
</dbReference>
<dbReference type="InterPro" id="IPR000182">
    <property type="entry name" value="GNAT_dom"/>
</dbReference>
<organism evidence="2 3">
    <name type="scientific">Methylomusa anaerophila</name>
    <dbReference type="NCBI Taxonomy" id="1930071"/>
    <lineage>
        <taxon>Bacteria</taxon>
        <taxon>Bacillati</taxon>
        <taxon>Bacillota</taxon>
        <taxon>Negativicutes</taxon>
        <taxon>Selenomonadales</taxon>
        <taxon>Sporomusaceae</taxon>
        <taxon>Methylomusa</taxon>
    </lineage>
</organism>
<reference evidence="2 3" key="1">
    <citation type="journal article" date="2018" name="Int. J. Syst. Evol. Microbiol.">
        <title>Methylomusa anaerophila gen. nov., sp. nov., an anaerobic methanol-utilizing bacterium isolated from a microbial fuel cell.</title>
        <authorList>
            <person name="Amano N."/>
            <person name="Yamamuro A."/>
            <person name="Miyahara M."/>
            <person name="Kouzuma A."/>
            <person name="Abe T."/>
            <person name="Watanabe K."/>
        </authorList>
    </citation>
    <scope>NUCLEOTIDE SEQUENCE [LARGE SCALE GENOMIC DNA]</scope>
    <source>
        <strain evidence="2 3">MMFC1</strain>
    </source>
</reference>
<dbReference type="Pfam" id="PF00583">
    <property type="entry name" value="Acetyltransf_1"/>
    <property type="match status" value="1"/>
</dbReference>
<proteinExistence type="predicted"/>
<evidence type="ECO:0000259" key="1">
    <source>
        <dbReference type="PROSITE" id="PS51186"/>
    </source>
</evidence>
<dbReference type="PANTHER" id="PTHR43415">
    <property type="entry name" value="SPERMIDINE N(1)-ACETYLTRANSFERASE"/>
    <property type="match status" value="1"/>
</dbReference>